<keyword evidence="1" id="KW-0812">Transmembrane</keyword>
<protein>
    <submittedName>
        <fullName evidence="2">Uncharacterized protein</fullName>
    </submittedName>
</protein>
<keyword evidence="1" id="KW-1133">Transmembrane helix</keyword>
<organism evidence="2 3">
    <name type="scientific">Candidatus Nomurabacteria bacterium RIFCSPHIGHO2_01_FULL_38_19</name>
    <dbReference type="NCBI Taxonomy" id="1801732"/>
    <lineage>
        <taxon>Bacteria</taxon>
        <taxon>Candidatus Nomuraibacteriota</taxon>
    </lineage>
</organism>
<dbReference type="Pfam" id="PF09656">
    <property type="entry name" value="PGPGW"/>
    <property type="match status" value="1"/>
</dbReference>
<accession>A0A1F6URE2</accession>
<dbReference type="InterPro" id="IPR019099">
    <property type="entry name" value="Uncharacterised_PGPGW_TM"/>
</dbReference>
<comment type="caution">
    <text evidence="2">The sequence shown here is derived from an EMBL/GenBank/DDBJ whole genome shotgun (WGS) entry which is preliminary data.</text>
</comment>
<evidence type="ECO:0000313" key="2">
    <source>
        <dbReference type="EMBL" id="OGI59940.1"/>
    </source>
</evidence>
<reference evidence="2 3" key="1">
    <citation type="journal article" date="2016" name="Nat. Commun.">
        <title>Thousands of microbial genomes shed light on interconnected biogeochemical processes in an aquifer system.</title>
        <authorList>
            <person name="Anantharaman K."/>
            <person name="Brown C.T."/>
            <person name="Hug L.A."/>
            <person name="Sharon I."/>
            <person name="Castelle C.J."/>
            <person name="Probst A.J."/>
            <person name="Thomas B.C."/>
            <person name="Singh A."/>
            <person name="Wilkins M.J."/>
            <person name="Karaoz U."/>
            <person name="Brodie E.L."/>
            <person name="Williams K.H."/>
            <person name="Hubbard S.S."/>
            <person name="Banfield J.F."/>
        </authorList>
    </citation>
    <scope>NUCLEOTIDE SEQUENCE [LARGE SCALE GENOMIC DNA]</scope>
</reference>
<name>A0A1F6URE2_9BACT</name>
<evidence type="ECO:0000313" key="3">
    <source>
        <dbReference type="Proteomes" id="UP000177869"/>
    </source>
</evidence>
<dbReference type="EMBL" id="MFTI01000020">
    <property type="protein sequence ID" value="OGI59940.1"/>
    <property type="molecule type" value="Genomic_DNA"/>
</dbReference>
<proteinExistence type="predicted"/>
<feature type="transmembrane region" description="Helical" evidence="1">
    <location>
        <begin position="45"/>
        <end position="63"/>
    </location>
</feature>
<sequence>MFTNLLKIIKEYIHNRPKVKKGVGIILILIGLAALITPFTPGSWLVFIGLELLGLRILLFDKLKFWKKKLKKN</sequence>
<gene>
    <name evidence="2" type="ORF">A2814_01380</name>
</gene>
<dbReference type="Proteomes" id="UP000177869">
    <property type="component" value="Unassembled WGS sequence"/>
</dbReference>
<dbReference type="AlphaFoldDB" id="A0A1F6URE2"/>
<evidence type="ECO:0000256" key="1">
    <source>
        <dbReference type="SAM" id="Phobius"/>
    </source>
</evidence>
<feature type="transmembrane region" description="Helical" evidence="1">
    <location>
        <begin position="21"/>
        <end position="39"/>
    </location>
</feature>
<keyword evidence="1" id="KW-0472">Membrane</keyword>